<accession>A0A9P6EU47</accession>
<feature type="transmembrane region" description="Helical" evidence="2">
    <location>
        <begin position="344"/>
        <end position="369"/>
    </location>
</feature>
<proteinExistence type="predicted"/>
<dbReference type="PANTHER" id="PTHR33324:SF2">
    <property type="entry name" value="MYB_SANT-LIKE DNA-BINDING DOMAIN-CONTAINING PROTEIN"/>
    <property type="match status" value="1"/>
</dbReference>
<evidence type="ECO:0000256" key="2">
    <source>
        <dbReference type="SAM" id="Phobius"/>
    </source>
</evidence>
<protein>
    <submittedName>
        <fullName evidence="3">Uncharacterized protein</fullName>
    </submittedName>
</protein>
<feature type="compositionally biased region" description="Basic residues" evidence="1">
    <location>
        <begin position="197"/>
        <end position="206"/>
    </location>
</feature>
<dbReference type="PANTHER" id="PTHR33324">
    <property type="entry name" value="EXPRESSED PROTEIN"/>
    <property type="match status" value="1"/>
</dbReference>
<keyword evidence="2" id="KW-0472">Membrane</keyword>
<keyword evidence="2" id="KW-1133">Transmembrane helix</keyword>
<evidence type="ECO:0000256" key="1">
    <source>
        <dbReference type="SAM" id="MobiDB-lite"/>
    </source>
</evidence>
<reference evidence="3" key="1">
    <citation type="journal article" date="2020" name="Fungal Divers.">
        <title>Resolving the Mortierellaceae phylogeny through synthesis of multi-gene phylogenetics and phylogenomics.</title>
        <authorList>
            <person name="Vandepol N."/>
            <person name="Liber J."/>
            <person name="Desiro A."/>
            <person name="Na H."/>
            <person name="Kennedy M."/>
            <person name="Barry K."/>
            <person name="Grigoriev I.V."/>
            <person name="Miller A.N."/>
            <person name="O'Donnell K."/>
            <person name="Stajich J.E."/>
            <person name="Bonito G."/>
        </authorList>
    </citation>
    <scope>NUCLEOTIDE SEQUENCE</scope>
    <source>
        <strain evidence="3">NRRL 2591</strain>
    </source>
</reference>
<feature type="compositionally biased region" description="Low complexity" evidence="1">
    <location>
        <begin position="155"/>
        <end position="176"/>
    </location>
</feature>
<feature type="compositionally biased region" description="Acidic residues" evidence="1">
    <location>
        <begin position="100"/>
        <end position="115"/>
    </location>
</feature>
<dbReference type="Proteomes" id="UP000723463">
    <property type="component" value="Unassembled WGS sequence"/>
</dbReference>
<name>A0A9P6EU47_9FUNG</name>
<keyword evidence="2" id="KW-0812">Transmembrane</keyword>
<dbReference type="AlphaFoldDB" id="A0A9P6EU47"/>
<evidence type="ECO:0000313" key="3">
    <source>
        <dbReference type="EMBL" id="KAF9536162.1"/>
    </source>
</evidence>
<sequence>MSRSKGVFSTTPNGNGIKTKISRLQTAFKTAHTLRYSSGFGSTESETWKAAVESDCSYYFELLPAWGQKWSDGVVFYADSTTDLTDDFITDDPPRKDFDSDAGAEAEEEQEDEGESERQASPSWEDEPDYSGVDEAWSQEEEDEPLVRNRRLAVPAAARSRSSTARPPTTTPQRTSHQQEQRKAVDGDPSSSTSTKKPMKPKKPKASKRDLTDDIRDLSEATRVTAQLELQKAEIMERVRMKEIESSLVEKQLDFKLRMAEIEARRAEIEARKAETMAKVQAEKELSLERERWISKSGLRLSKSPQHLPDSPPRRRTLTANPKIDIHLTVFLNVVIRMIRTMGLYLLIVVLAVAAFITAAVAIVAAALVV</sequence>
<dbReference type="EMBL" id="JAAAXW010000957">
    <property type="protein sequence ID" value="KAF9536162.1"/>
    <property type="molecule type" value="Genomic_DNA"/>
</dbReference>
<comment type="caution">
    <text evidence="3">The sequence shown here is derived from an EMBL/GenBank/DDBJ whole genome shotgun (WGS) entry which is preliminary data.</text>
</comment>
<keyword evidence="4" id="KW-1185">Reference proteome</keyword>
<gene>
    <name evidence="3" type="ORF">EC957_012309</name>
</gene>
<feature type="compositionally biased region" description="Basic and acidic residues" evidence="1">
    <location>
        <begin position="177"/>
        <end position="186"/>
    </location>
</feature>
<evidence type="ECO:0000313" key="4">
    <source>
        <dbReference type="Proteomes" id="UP000723463"/>
    </source>
</evidence>
<organism evidence="3 4">
    <name type="scientific">Mortierella hygrophila</name>
    <dbReference type="NCBI Taxonomy" id="979708"/>
    <lineage>
        <taxon>Eukaryota</taxon>
        <taxon>Fungi</taxon>
        <taxon>Fungi incertae sedis</taxon>
        <taxon>Mucoromycota</taxon>
        <taxon>Mortierellomycotina</taxon>
        <taxon>Mortierellomycetes</taxon>
        <taxon>Mortierellales</taxon>
        <taxon>Mortierellaceae</taxon>
        <taxon>Mortierella</taxon>
    </lineage>
</organism>
<feature type="region of interest" description="Disordered" evidence="1">
    <location>
        <begin position="84"/>
        <end position="215"/>
    </location>
</feature>